<organism evidence="10 11">
    <name type="scientific">Notechis scutatus</name>
    <name type="common">mainland tiger snake</name>
    <dbReference type="NCBI Taxonomy" id="8663"/>
    <lineage>
        <taxon>Eukaryota</taxon>
        <taxon>Metazoa</taxon>
        <taxon>Chordata</taxon>
        <taxon>Craniata</taxon>
        <taxon>Vertebrata</taxon>
        <taxon>Euteleostomi</taxon>
        <taxon>Lepidosauria</taxon>
        <taxon>Squamata</taxon>
        <taxon>Bifurcata</taxon>
        <taxon>Unidentata</taxon>
        <taxon>Episquamata</taxon>
        <taxon>Toxicofera</taxon>
        <taxon>Serpentes</taxon>
        <taxon>Colubroidea</taxon>
        <taxon>Elapidae</taxon>
        <taxon>Hydrophiinae</taxon>
        <taxon>Notechis</taxon>
    </lineage>
</organism>
<dbReference type="FunFam" id="3.40.50.10490:FF:000026">
    <property type="entry name" value="28S ribosomal protein S2, mitochondrial"/>
    <property type="match status" value="1"/>
</dbReference>
<dbReference type="GO" id="GO:0003735">
    <property type="term" value="F:structural constituent of ribosome"/>
    <property type="evidence" value="ECO:0007669"/>
    <property type="project" value="InterPro"/>
</dbReference>
<keyword evidence="4" id="KW-0496">Mitochondrion</keyword>
<keyword evidence="5" id="KW-0687">Ribonucleoprotein</keyword>
<dbReference type="PANTHER" id="PTHR12534:SF0">
    <property type="entry name" value="SMALL RIBOSOMAL SUBUNIT PROTEIN US2M"/>
    <property type="match status" value="1"/>
</dbReference>
<dbReference type="CTD" id="51116"/>
<dbReference type="GO" id="GO:0006412">
    <property type="term" value="P:translation"/>
    <property type="evidence" value="ECO:0007669"/>
    <property type="project" value="InterPro"/>
</dbReference>
<dbReference type="AlphaFoldDB" id="A0A6J1VRR5"/>
<dbReference type="InterPro" id="IPR001865">
    <property type="entry name" value="Ribosomal_uS2"/>
</dbReference>
<evidence type="ECO:0000256" key="3">
    <source>
        <dbReference type="ARBA" id="ARBA00022980"/>
    </source>
</evidence>
<evidence type="ECO:0000256" key="9">
    <source>
        <dbReference type="SAM" id="MobiDB-lite"/>
    </source>
</evidence>
<comment type="similarity">
    <text evidence="2">Belongs to the universal ribosomal protein uS2 family.</text>
</comment>
<dbReference type="Pfam" id="PF00318">
    <property type="entry name" value="Ribosomal_S2"/>
    <property type="match status" value="2"/>
</dbReference>
<dbReference type="Gene3D" id="3.40.50.10490">
    <property type="entry name" value="Glucose-6-phosphate isomerase like protein, domain 1"/>
    <property type="match status" value="1"/>
</dbReference>
<dbReference type="CDD" id="cd01425">
    <property type="entry name" value="RPS2"/>
    <property type="match status" value="1"/>
</dbReference>
<evidence type="ECO:0000313" key="10">
    <source>
        <dbReference type="Proteomes" id="UP000504612"/>
    </source>
</evidence>
<feature type="region of interest" description="Disordered" evidence="9">
    <location>
        <begin position="299"/>
        <end position="330"/>
    </location>
</feature>
<comment type="subcellular location">
    <subcellularLocation>
        <location evidence="1">Mitochondrion</location>
    </subcellularLocation>
</comment>
<evidence type="ECO:0000256" key="5">
    <source>
        <dbReference type="ARBA" id="ARBA00023274"/>
    </source>
</evidence>
<dbReference type="PROSITE" id="PS00962">
    <property type="entry name" value="RIBOSOMAL_S2_1"/>
    <property type="match status" value="1"/>
</dbReference>
<dbReference type="GeneID" id="113427403"/>
<dbReference type="GO" id="GO:0005743">
    <property type="term" value="C:mitochondrial inner membrane"/>
    <property type="evidence" value="ECO:0007669"/>
    <property type="project" value="UniProtKB-ARBA"/>
</dbReference>
<dbReference type="InterPro" id="IPR005706">
    <property type="entry name" value="Ribosomal_uS2_bac/mit/plastid"/>
</dbReference>
<evidence type="ECO:0000256" key="7">
    <source>
        <dbReference type="ARBA" id="ARBA00071390"/>
    </source>
</evidence>
<keyword evidence="10" id="KW-1185">Reference proteome</keyword>
<dbReference type="PRINTS" id="PR00395">
    <property type="entry name" value="RIBOSOMALS2"/>
</dbReference>
<comment type="function">
    <text evidence="6">Required for mitoribosome formation and stability, and mitochondrial translation.</text>
</comment>
<evidence type="ECO:0000313" key="11">
    <source>
        <dbReference type="RefSeq" id="XP_026545681.1"/>
    </source>
</evidence>
<proteinExistence type="inferred from homology"/>
<accession>A0A6J1VRR5</accession>
<name>A0A6J1VRR5_9SAUR</name>
<dbReference type="KEGG" id="nss:113427403"/>
<dbReference type="InterPro" id="IPR018130">
    <property type="entry name" value="Ribosomal_uS2_CS"/>
</dbReference>
<dbReference type="InterPro" id="IPR023591">
    <property type="entry name" value="Ribosomal_uS2_flav_dom_sf"/>
</dbReference>
<reference evidence="11" key="1">
    <citation type="submission" date="2025-08" db="UniProtKB">
        <authorList>
            <consortium name="RefSeq"/>
        </authorList>
    </citation>
    <scope>IDENTIFICATION</scope>
</reference>
<dbReference type="HAMAP" id="MF_00291_B">
    <property type="entry name" value="Ribosomal_uS2_B"/>
    <property type="match status" value="1"/>
</dbReference>
<dbReference type="GO" id="GO:0005763">
    <property type="term" value="C:mitochondrial small ribosomal subunit"/>
    <property type="evidence" value="ECO:0007669"/>
    <property type="project" value="UniProtKB-ARBA"/>
</dbReference>
<dbReference type="PANTHER" id="PTHR12534">
    <property type="entry name" value="30S RIBOSOMAL PROTEIN S2 PROKARYOTIC AND ORGANELLAR"/>
    <property type="match status" value="1"/>
</dbReference>
<gene>
    <name evidence="11" type="primary">MRPS2</name>
</gene>
<protein>
    <recommendedName>
        <fullName evidence="7">Small ribosomal subunit protein uS2m</fullName>
    </recommendedName>
    <alternativeName>
        <fullName evidence="8">28S ribosomal protein S2, mitochondrial</fullName>
    </alternativeName>
</protein>
<evidence type="ECO:0000256" key="4">
    <source>
        <dbReference type="ARBA" id="ARBA00023128"/>
    </source>
</evidence>
<evidence type="ECO:0000256" key="8">
    <source>
        <dbReference type="ARBA" id="ARBA00083109"/>
    </source>
</evidence>
<evidence type="ECO:0000256" key="6">
    <source>
        <dbReference type="ARBA" id="ARBA00059792"/>
    </source>
</evidence>
<evidence type="ECO:0000256" key="2">
    <source>
        <dbReference type="ARBA" id="ARBA00006242"/>
    </source>
</evidence>
<sequence>MAASRIPTVVGLRDWYPLPHTIPMIDVRHIGLPCFLGAHPFHPSLFHIAALLRPSRCGTVVKSTSGLLRHHGTLSVAAASQPQDDIEEKLLREPLKHADFFNLQELFSLQELFDARVHLGHKKSSRHRYMVPYLFGSRLEHDIINLEQTAQHLQLALNFTAHVAFRKGIILFVSRHRQTSHRVETVAKECGEYAHTRYWQGGLLTNAPIQYSAGVRLPDLLIFLTTFNNVFEPHLAIRDAAKMSIPTVAVVDTNSNPSLITYPIPGNDDSPSAIHLYLSLFKTTILRAKEKRRHLEALFRLQKKSARPTGAPPMPIPRVEEENGHSNSSS</sequence>
<evidence type="ECO:0000256" key="1">
    <source>
        <dbReference type="ARBA" id="ARBA00004173"/>
    </source>
</evidence>
<dbReference type="Proteomes" id="UP000504612">
    <property type="component" value="Unplaced"/>
</dbReference>
<dbReference type="SUPFAM" id="SSF52313">
    <property type="entry name" value="Ribosomal protein S2"/>
    <property type="match status" value="1"/>
</dbReference>
<keyword evidence="3 11" id="KW-0689">Ribosomal protein</keyword>
<dbReference type="RefSeq" id="XP_026545681.1">
    <property type="nucleotide sequence ID" value="XM_026689896.1"/>
</dbReference>